<feature type="domain" description="Toxin SymE-like" evidence="1">
    <location>
        <begin position="9"/>
        <end position="52"/>
    </location>
</feature>
<dbReference type="RefSeq" id="WP_021171174.1">
    <property type="nucleotide sequence ID" value="NZ_CTRP01000016.1"/>
</dbReference>
<dbReference type="GO" id="GO:0016788">
    <property type="term" value="F:hydrolase activity, acting on ester bonds"/>
    <property type="evidence" value="ECO:0007669"/>
    <property type="project" value="InterPro"/>
</dbReference>
<evidence type="ECO:0000259" key="1">
    <source>
        <dbReference type="Pfam" id="PF08845"/>
    </source>
</evidence>
<evidence type="ECO:0000313" key="4">
    <source>
        <dbReference type="Proteomes" id="UP000049855"/>
    </source>
</evidence>
<dbReference type="EMBL" id="CTRP01000016">
    <property type="protein sequence ID" value="CQR75050.1"/>
    <property type="molecule type" value="Genomic_DNA"/>
</dbReference>
<dbReference type="Pfam" id="PF08845">
    <property type="entry name" value="SymE_toxin"/>
    <property type="match status" value="1"/>
</dbReference>
<gene>
    <name evidence="2" type="ORF">SpAn4DRAFT_4316</name>
    <name evidence="3" type="ORF">SpAn4DRAFT_4414</name>
</gene>
<sequence>MSKRILKIYQSVAYSKPDVPCIMLQGYWLRELGFRIGNYILVEEGQGKLIIQLVEKGIDSE</sequence>
<keyword evidence="4" id="KW-1185">Reference proteome</keyword>
<reference evidence="4" key="2">
    <citation type="submission" date="2015-03" db="EMBL/GenBank/DDBJ databases">
        <authorList>
            <person name="Nijsse Bart"/>
        </authorList>
    </citation>
    <scope>NUCLEOTIDE SEQUENCE [LARGE SCALE GENOMIC DNA]</scope>
</reference>
<name>A0A0U1L6Q2_9FIRM</name>
<reference evidence="2" key="1">
    <citation type="submission" date="2015-03" db="EMBL/GenBank/DDBJ databases">
        <authorList>
            <person name="Murphy D."/>
        </authorList>
    </citation>
    <scope>NUCLEOTIDE SEQUENCE [LARGE SCALE GENOMIC DNA]</scope>
    <source>
        <strain evidence="2">Sporomusa ovata strain An4</strain>
    </source>
</reference>
<evidence type="ECO:0000313" key="3">
    <source>
        <dbReference type="EMBL" id="CQR75050.1"/>
    </source>
</evidence>
<dbReference type="InterPro" id="IPR014944">
    <property type="entry name" value="Toxin_SymE-like"/>
</dbReference>
<proteinExistence type="predicted"/>
<dbReference type="GO" id="GO:0005737">
    <property type="term" value="C:cytoplasm"/>
    <property type="evidence" value="ECO:0007669"/>
    <property type="project" value="InterPro"/>
</dbReference>
<dbReference type="GO" id="GO:0016070">
    <property type="term" value="P:RNA metabolic process"/>
    <property type="evidence" value="ECO:0007669"/>
    <property type="project" value="InterPro"/>
</dbReference>
<evidence type="ECO:0000313" key="2">
    <source>
        <dbReference type="EMBL" id="CQR74959.1"/>
    </source>
</evidence>
<dbReference type="EMBL" id="CTRP01000016">
    <property type="protein sequence ID" value="CQR74959.1"/>
    <property type="molecule type" value="Genomic_DNA"/>
</dbReference>
<dbReference type="GO" id="GO:0003723">
    <property type="term" value="F:RNA binding"/>
    <property type="evidence" value="ECO:0007669"/>
    <property type="project" value="InterPro"/>
</dbReference>
<protein>
    <recommendedName>
        <fullName evidence="1">Toxin SymE-like domain-containing protein</fullName>
    </recommendedName>
</protein>
<dbReference type="Proteomes" id="UP000049855">
    <property type="component" value="Unassembled WGS sequence"/>
</dbReference>
<organism evidence="2 4">
    <name type="scientific">Sporomusa ovata</name>
    <dbReference type="NCBI Taxonomy" id="2378"/>
    <lineage>
        <taxon>Bacteria</taxon>
        <taxon>Bacillati</taxon>
        <taxon>Bacillota</taxon>
        <taxon>Negativicutes</taxon>
        <taxon>Selenomonadales</taxon>
        <taxon>Sporomusaceae</taxon>
        <taxon>Sporomusa</taxon>
    </lineage>
</organism>
<accession>A0A0U1L6Q2</accession>
<dbReference type="AlphaFoldDB" id="A0A0U1L6Q2"/>